<gene>
    <name evidence="2" type="ORF">EYF80_038042</name>
</gene>
<evidence type="ECO:0000313" key="3">
    <source>
        <dbReference type="Proteomes" id="UP000314294"/>
    </source>
</evidence>
<name>A0A4Z2GEV3_9TELE</name>
<protein>
    <recommendedName>
        <fullName evidence="4">Secreted protein</fullName>
    </recommendedName>
</protein>
<keyword evidence="3" id="KW-1185">Reference proteome</keyword>
<feature type="signal peptide" evidence="1">
    <location>
        <begin position="1"/>
        <end position="18"/>
    </location>
</feature>
<sequence length="83" mass="8831">MLESHVLLLFRLYVAVEMIGCCFHGNNASVEVRGDSDMGGDETAAISHTASLPEPPSSPSFSACSLTLYPQPTALSSGIWVIF</sequence>
<proteinExistence type="predicted"/>
<reference evidence="2 3" key="1">
    <citation type="submission" date="2019-03" db="EMBL/GenBank/DDBJ databases">
        <title>First draft genome of Liparis tanakae, snailfish: a comprehensive survey of snailfish specific genes.</title>
        <authorList>
            <person name="Kim W."/>
            <person name="Song I."/>
            <person name="Jeong J.-H."/>
            <person name="Kim D."/>
            <person name="Kim S."/>
            <person name="Ryu S."/>
            <person name="Song J.Y."/>
            <person name="Lee S.K."/>
        </authorList>
    </citation>
    <scope>NUCLEOTIDE SEQUENCE [LARGE SCALE GENOMIC DNA]</scope>
    <source>
        <tissue evidence="2">Muscle</tissue>
    </source>
</reference>
<keyword evidence="1" id="KW-0732">Signal</keyword>
<organism evidence="2 3">
    <name type="scientific">Liparis tanakae</name>
    <name type="common">Tanaka's snailfish</name>
    <dbReference type="NCBI Taxonomy" id="230148"/>
    <lineage>
        <taxon>Eukaryota</taxon>
        <taxon>Metazoa</taxon>
        <taxon>Chordata</taxon>
        <taxon>Craniata</taxon>
        <taxon>Vertebrata</taxon>
        <taxon>Euteleostomi</taxon>
        <taxon>Actinopterygii</taxon>
        <taxon>Neopterygii</taxon>
        <taxon>Teleostei</taxon>
        <taxon>Neoteleostei</taxon>
        <taxon>Acanthomorphata</taxon>
        <taxon>Eupercaria</taxon>
        <taxon>Perciformes</taxon>
        <taxon>Cottioidei</taxon>
        <taxon>Cottales</taxon>
        <taxon>Liparidae</taxon>
        <taxon>Liparis</taxon>
    </lineage>
</organism>
<comment type="caution">
    <text evidence="2">The sequence shown here is derived from an EMBL/GenBank/DDBJ whole genome shotgun (WGS) entry which is preliminary data.</text>
</comment>
<dbReference type="Proteomes" id="UP000314294">
    <property type="component" value="Unassembled WGS sequence"/>
</dbReference>
<evidence type="ECO:0000256" key="1">
    <source>
        <dbReference type="SAM" id="SignalP"/>
    </source>
</evidence>
<dbReference type="EMBL" id="SRLO01000571">
    <property type="protein sequence ID" value="TNN51751.1"/>
    <property type="molecule type" value="Genomic_DNA"/>
</dbReference>
<dbReference type="AlphaFoldDB" id="A0A4Z2GEV3"/>
<evidence type="ECO:0008006" key="4">
    <source>
        <dbReference type="Google" id="ProtNLM"/>
    </source>
</evidence>
<evidence type="ECO:0000313" key="2">
    <source>
        <dbReference type="EMBL" id="TNN51751.1"/>
    </source>
</evidence>
<accession>A0A4Z2GEV3</accession>
<feature type="chain" id="PRO_5021190817" description="Secreted protein" evidence="1">
    <location>
        <begin position="19"/>
        <end position="83"/>
    </location>
</feature>